<evidence type="ECO:0000313" key="2">
    <source>
        <dbReference type="Proteomes" id="UP000479710"/>
    </source>
</evidence>
<dbReference type="AlphaFoldDB" id="A0A6G1CJA9"/>
<dbReference type="EMBL" id="SPHZ02000009">
    <property type="protein sequence ID" value="KAF0899844.1"/>
    <property type="molecule type" value="Genomic_DNA"/>
</dbReference>
<proteinExistence type="predicted"/>
<gene>
    <name evidence="1" type="ORF">E2562_025099</name>
</gene>
<sequence length="101" mass="11101">MVSYLVYSGKSNKYQHRQIKGGGHQDVATVRPRVESAMRQAPTRFAVGNGWNNGCQGCGVTALEKEICDYDAARVTEWLIDLAKSPEPTSLHIEHQVSAAI</sequence>
<evidence type="ECO:0000313" key="1">
    <source>
        <dbReference type="EMBL" id="KAF0899844.1"/>
    </source>
</evidence>
<name>A0A6G1CJA9_9ORYZ</name>
<comment type="caution">
    <text evidence="1">The sequence shown here is derived from an EMBL/GenBank/DDBJ whole genome shotgun (WGS) entry which is preliminary data.</text>
</comment>
<dbReference type="Proteomes" id="UP000479710">
    <property type="component" value="Unassembled WGS sequence"/>
</dbReference>
<organism evidence="1 2">
    <name type="scientific">Oryza meyeriana var. granulata</name>
    <dbReference type="NCBI Taxonomy" id="110450"/>
    <lineage>
        <taxon>Eukaryota</taxon>
        <taxon>Viridiplantae</taxon>
        <taxon>Streptophyta</taxon>
        <taxon>Embryophyta</taxon>
        <taxon>Tracheophyta</taxon>
        <taxon>Spermatophyta</taxon>
        <taxon>Magnoliopsida</taxon>
        <taxon>Liliopsida</taxon>
        <taxon>Poales</taxon>
        <taxon>Poaceae</taxon>
        <taxon>BOP clade</taxon>
        <taxon>Oryzoideae</taxon>
        <taxon>Oryzeae</taxon>
        <taxon>Oryzinae</taxon>
        <taxon>Oryza</taxon>
        <taxon>Oryza meyeriana</taxon>
    </lineage>
</organism>
<reference evidence="1 2" key="1">
    <citation type="submission" date="2019-11" db="EMBL/GenBank/DDBJ databases">
        <title>Whole genome sequence of Oryza granulata.</title>
        <authorList>
            <person name="Li W."/>
        </authorList>
    </citation>
    <scope>NUCLEOTIDE SEQUENCE [LARGE SCALE GENOMIC DNA]</scope>
    <source>
        <strain evidence="2">cv. Menghai</strain>
        <tissue evidence="1">Leaf</tissue>
    </source>
</reference>
<accession>A0A6G1CJA9</accession>
<protein>
    <submittedName>
        <fullName evidence="1">Uncharacterized protein</fullName>
    </submittedName>
</protein>
<keyword evidence="2" id="KW-1185">Reference proteome</keyword>